<keyword evidence="2 5" id="KW-0731">Sigma factor</keyword>
<keyword evidence="9" id="KW-1185">Reference proteome</keyword>
<dbReference type="InterPro" id="IPR050239">
    <property type="entry name" value="Sigma-70_RNA_pol_init_factors"/>
</dbReference>
<protein>
    <recommendedName>
        <fullName evidence="5">RNA polymerase sigma factor</fullName>
    </recommendedName>
</protein>
<dbReference type="Gene3D" id="1.10.601.10">
    <property type="entry name" value="RNA Polymerase Primary Sigma Factor"/>
    <property type="match status" value="1"/>
</dbReference>
<dbReference type="InterPro" id="IPR007627">
    <property type="entry name" value="RNA_pol_sigma70_r2"/>
</dbReference>
<gene>
    <name evidence="8" type="ORF">ACE1CI_19535</name>
</gene>
<keyword evidence="3 5" id="KW-0238">DNA-binding</keyword>
<dbReference type="InterPro" id="IPR007624">
    <property type="entry name" value="RNA_pol_sigma70_r3"/>
</dbReference>
<dbReference type="Pfam" id="PF04542">
    <property type="entry name" value="Sigma70_r2"/>
    <property type="match status" value="1"/>
</dbReference>
<keyword evidence="1 5" id="KW-0805">Transcription regulation</keyword>
<dbReference type="InterPro" id="IPR014284">
    <property type="entry name" value="RNA_pol_sigma-70_dom"/>
</dbReference>
<dbReference type="CDD" id="cd06171">
    <property type="entry name" value="Sigma70_r4"/>
    <property type="match status" value="1"/>
</dbReference>
<dbReference type="PANTHER" id="PTHR30603:SF62">
    <property type="entry name" value="RNA POLYMERASE SIGMA FACTOR SIGA"/>
    <property type="match status" value="1"/>
</dbReference>
<comment type="caution">
    <text evidence="8">The sequence shown here is derived from an EMBL/GenBank/DDBJ whole genome shotgun (WGS) entry which is preliminary data.</text>
</comment>
<dbReference type="PROSITE" id="PS00716">
    <property type="entry name" value="SIGMA70_2"/>
    <property type="match status" value="1"/>
</dbReference>
<organism evidence="8 9">
    <name type="scientific">Floridaenema flaviceps BLCC-F50</name>
    <dbReference type="NCBI Taxonomy" id="3153642"/>
    <lineage>
        <taxon>Bacteria</taxon>
        <taxon>Bacillati</taxon>
        <taxon>Cyanobacteriota</taxon>
        <taxon>Cyanophyceae</taxon>
        <taxon>Oscillatoriophycideae</taxon>
        <taxon>Aerosakkonematales</taxon>
        <taxon>Aerosakkonemataceae</taxon>
        <taxon>Floridanema</taxon>
        <taxon>Floridanema flaviceps</taxon>
    </lineage>
</organism>
<dbReference type="SUPFAM" id="SSF88659">
    <property type="entry name" value="Sigma3 and sigma4 domains of RNA polymerase sigma factors"/>
    <property type="match status" value="2"/>
</dbReference>
<dbReference type="InterPro" id="IPR036388">
    <property type="entry name" value="WH-like_DNA-bd_sf"/>
</dbReference>
<accession>A0ABV4XTQ3</accession>
<dbReference type="Gene3D" id="1.10.10.10">
    <property type="entry name" value="Winged helix-like DNA-binding domain superfamily/Winged helix DNA-binding domain"/>
    <property type="match status" value="2"/>
</dbReference>
<dbReference type="Pfam" id="PF04545">
    <property type="entry name" value="Sigma70_r4"/>
    <property type="match status" value="1"/>
</dbReference>
<comment type="similarity">
    <text evidence="5">Belongs to the sigma-70 factor family.</text>
</comment>
<evidence type="ECO:0000256" key="5">
    <source>
        <dbReference type="RuleBase" id="RU362124"/>
    </source>
</evidence>
<sequence>MKCWLINLANPTIYDRHKLEAIVAVTSDPEELYNLQCQAFDLHDKPLPRVKPLYSKNSLQQYLNEIRQIRLLRGSQEVELGSQIVEWRELEEAREKLSKQLGRELDDRELAEAVNQPLEEVYRCIWIGERARQKMVESNLRLVVWMAQKYQNRGVDFQDLIQEGNLGLIRAVEKFDPFMDYKFSSYAIWWIRQSITRAIADQSRTVRLPVHLYETISRIKKITKWLSQEMGRKPTEEQIATRMEMTTQKLRFIRQFAQPIIYLETSYSATYHDTLIDDEEPLALLDVLEFQGETPEEYTVGNLLIEDINSVLDTLKPREKDVLIMRYGLDDGKIKTLEDIGQIFGVTRERIRQIEAKALRKLRHLDWNSILKEYIR</sequence>
<dbReference type="InterPro" id="IPR013325">
    <property type="entry name" value="RNA_pol_sigma_r2"/>
</dbReference>
<evidence type="ECO:0000256" key="3">
    <source>
        <dbReference type="ARBA" id="ARBA00023125"/>
    </source>
</evidence>
<evidence type="ECO:0000256" key="4">
    <source>
        <dbReference type="ARBA" id="ARBA00023163"/>
    </source>
</evidence>
<dbReference type="InterPro" id="IPR009042">
    <property type="entry name" value="RNA_pol_sigma70_r1_2"/>
</dbReference>
<evidence type="ECO:0000313" key="9">
    <source>
        <dbReference type="Proteomes" id="UP001576784"/>
    </source>
</evidence>
<dbReference type="PRINTS" id="PR00046">
    <property type="entry name" value="SIGMA70FCT"/>
</dbReference>
<dbReference type="Proteomes" id="UP001576784">
    <property type="component" value="Unassembled WGS sequence"/>
</dbReference>
<dbReference type="InterPro" id="IPR013324">
    <property type="entry name" value="RNA_pol_sigma_r3/r4-like"/>
</dbReference>
<evidence type="ECO:0000256" key="1">
    <source>
        <dbReference type="ARBA" id="ARBA00023015"/>
    </source>
</evidence>
<dbReference type="NCBIfam" id="TIGR02937">
    <property type="entry name" value="sigma70-ECF"/>
    <property type="match status" value="1"/>
</dbReference>
<dbReference type="InterPro" id="IPR007630">
    <property type="entry name" value="RNA_pol_sigma70_r4"/>
</dbReference>
<dbReference type="Pfam" id="PF04539">
    <property type="entry name" value="Sigma70_r3"/>
    <property type="match status" value="1"/>
</dbReference>
<keyword evidence="4 5" id="KW-0804">Transcription</keyword>
<evidence type="ECO:0000313" key="8">
    <source>
        <dbReference type="EMBL" id="MFB2895105.1"/>
    </source>
</evidence>
<evidence type="ECO:0000259" key="6">
    <source>
        <dbReference type="PROSITE" id="PS00715"/>
    </source>
</evidence>
<evidence type="ECO:0000256" key="2">
    <source>
        <dbReference type="ARBA" id="ARBA00023082"/>
    </source>
</evidence>
<reference evidence="8 9" key="1">
    <citation type="submission" date="2024-09" db="EMBL/GenBank/DDBJ databases">
        <title>Floridaenema gen nov. (Aerosakkonemataceae, Aerosakkonematales ord. nov., Cyanobacteria) from benthic tropical and subtropical fresh waters, with the description of four new species.</title>
        <authorList>
            <person name="Moretto J.A."/>
            <person name="Berthold D.E."/>
            <person name="Lefler F.W."/>
            <person name="Huang I.-S."/>
            <person name="Laughinghouse H. IV."/>
        </authorList>
    </citation>
    <scope>NUCLEOTIDE SEQUENCE [LARGE SCALE GENOMIC DNA]</scope>
    <source>
        <strain evidence="8 9">BLCC-F50</strain>
    </source>
</reference>
<feature type="domain" description="RNA polymerase sigma-70" evidence="7">
    <location>
        <begin position="336"/>
        <end position="362"/>
    </location>
</feature>
<dbReference type="PROSITE" id="PS00715">
    <property type="entry name" value="SIGMA70_1"/>
    <property type="match status" value="1"/>
</dbReference>
<dbReference type="Pfam" id="PF00140">
    <property type="entry name" value="Sigma70_r1_2"/>
    <property type="match status" value="1"/>
</dbReference>
<evidence type="ECO:0000259" key="7">
    <source>
        <dbReference type="PROSITE" id="PS00716"/>
    </source>
</evidence>
<dbReference type="PANTHER" id="PTHR30603">
    <property type="entry name" value="RNA POLYMERASE SIGMA FACTOR RPO"/>
    <property type="match status" value="1"/>
</dbReference>
<dbReference type="RefSeq" id="WP_413264853.1">
    <property type="nucleotide sequence ID" value="NZ_JBHFNR010000145.1"/>
</dbReference>
<proteinExistence type="inferred from homology"/>
<dbReference type="InterPro" id="IPR000943">
    <property type="entry name" value="RNA_pol_sigma70"/>
</dbReference>
<feature type="domain" description="RNA polymerase sigma-70" evidence="6">
    <location>
        <begin position="159"/>
        <end position="172"/>
    </location>
</feature>
<name>A0ABV4XTQ3_9CYAN</name>
<dbReference type="SUPFAM" id="SSF88946">
    <property type="entry name" value="Sigma2 domain of RNA polymerase sigma factors"/>
    <property type="match status" value="1"/>
</dbReference>
<dbReference type="EMBL" id="JBHFNR010000145">
    <property type="protein sequence ID" value="MFB2895105.1"/>
    <property type="molecule type" value="Genomic_DNA"/>
</dbReference>
<comment type="function">
    <text evidence="5">Sigma factors are initiation factors that promote the attachment of RNA polymerase to specific initiation sites and are then released.</text>
</comment>